<comment type="caution">
    <text evidence="1">The sequence shown here is derived from an EMBL/GenBank/DDBJ whole genome shotgun (WGS) entry which is preliminary data.</text>
</comment>
<proteinExistence type="predicted"/>
<evidence type="ECO:0000313" key="1">
    <source>
        <dbReference type="EMBL" id="OSJ19398.1"/>
    </source>
</evidence>
<evidence type="ECO:0000313" key="2">
    <source>
        <dbReference type="Proteomes" id="UP000193553"/>
    </source>
</evidence>
<reference evidence="1 2" key="1">
    <citation type="submission" date="2017-03" db="EMBL/GenBank/DDBJ databases">
        <title>Whole genome sequences of fourteen strains of Bradyrhizobium canariense and one strain of Bradyrhizobium japonicum isolated from Lupinus (Papilionoideae: Genisteae) species in Algeria.</title>
        <authorList>
            <person name="Crovadore J."/>
            <person name="Chekireb D."/>
            <person name="Brachmann A."/>
            <person name="Chablais R."/>
            <person name="Cochard B."/>
            <person name="Lefort F."/>
        </authorList>
    </citation>
    <scope>NUCLEOTIDE SEQUENCE [LARGE SCALE GENOMIC DNA]</scope>
    <source>
        <strain evidence="1 2">UBMA195</strain>
    </source>
</reference>
<organism evidence="1 2">
    <name type="scientific">Bradyrhizobium canariense</name>
    <dbReference type="NCBI Taxonomy" id="255045"/>
    <lineage>
        <taxon>Bacteria</taxon>
        <taxon>Pseudomonadati</taxon>
        <taxon>Pseudomonadota</taxon>
        <taxon>Alphaproteobacteria</taxon>
        <taxon>Hyphomicrobiales</taxon>
        <taxon>Nitrobacteraceae</taxon>
        <taxon>Bradyrhizobium</taxon>
    </lineage>
</organism>
<accession>A0A1X3HFN6</accession>
<sequence length="73" mass="8358">LALVQWLVLRHELPDQHVLDHRIVASYAPIAPLVTMSCRLLLCRVASRGVLPRERFSPLTHSGLQRIELPLRE</sequence>
<feature type="non-terminal residue" evidence="1">
    <location>
        <position position="1"/>
    </location>
</feature>
<dbReference type="EMBL" id="NAFI01000103">
    <property type="protein sequence ID" value="OSJ19398.1"/>
    <property type="molecule type" value="Genomic_DNA"/>
</dbReference>
<dbReference type="AlphaFoldDB" id="A0A1X3HFN6"/>
<name>A0A1X3HFN6_9BRAD</name>
<protein>
    <submittedName>
        <fullName evidence="1">Uncharacterized protein</fullName>
    </submittedName>
</protein>
<gene>
    <name evidence="1" type="ORF">BSZ18_00520</name>
</gene>
<dbReference type="Proteomes" id="UP000193553">
    <property type="component" value="Unassembled WGS sequence"/>
</dbReference>